<name>A0A2M4CDF4_9DIPT</name>
<evidence type="ECO:0000313" key="1">
    <source>
        <dbReference type="EMBL" id="MBW63350.1"/>
    </source>
</evidence>
<dbReference type="EMBL" id="GGFJ01014209">
    <property type="protein sequence ID" value="MBW63350.1"/>
    <property type="molecule type" value="Transcribed_RNA"/>
</dbReference>
<dbReference type="AlphaFoldDB" id="A0A2M4CDF4"/>
<accession>A0A2M4CDF4</accession>
<reference evidence="1" key="1">
    <citation type="submission" date="2018-01" db="EMBL/GenBank/DDBJ databases">
        <title>An insight into the sialome of Amazonian anophelines.</title>
        <authorList>
            <person name="Ribeiro J.M."/>
            <person name="Scarpassa V."/>
            <person name="Calvo E."/>
        </authorList>
    </citation>
    <scope>NUCLEOTIDE SEQUENCE</scope>
    <source>
        <tissue evidence="1">Salivary glands</tissue>
    </source>
</reference>
<protein>
    <submittedName>
        <fullName evidence="1">Putative secreted protein</fullName>
    </submittedName>
</protein>
<organism evidence="1">
    <name type="scientific">Anopheles marajoara</name>
    <dbReference type="NCBI Taxonomy" id="58244"/>
    <lineage>
        <taxon>Eukaryota</taxon>
        <taxon>Metazoa</taxon>
        <taxon>Ecdysozoa</taxon>
        <taxon>Arthropoda</taxon>
        <taxon>Hexapoda</taxon>
        <taxon>Insecta</taxon>
        <taxon>Pterygota</taxon>
        <taxon>Neoptera</taxon>
        <taxon>Endopterygota</taxon>
        <taxon>Diptera</taxon>
        <taxon>Nematocera</taxon>
        <taxon>Culicoidea</taxon>
        <taxon>Culicidae</taxon>
        <taxon>Anophelinae</taxon>
        <taxon>Anopheles</taxon>
    </lineage>
</organism>
<proteinExistence type="predicted"/>
<sequence length="73" mass="8249">MYVLCACLLIPHPTYPDCSTEQQVQQLLQLQQKRPLVTLCAISYSSPPTRVCRTTDLDMVAFRCLFLCVILAS</sequence>